<feature type="transmembrane region" description="Helical" evidence="2">
    <location>
        <begin position="343"/>
        <end position="363"/>
    </location>
</feature>
<feature type="transmembrane region" description="Helical" evidence="2">
    <location>
        <begin position="384"/>
        <end position="403"/>
    </location>
</feature>
<keyword evidence="2" id="KW-0812">Transmembrane</keyword>
<feature type="transmembrane region" description="Helical" evidence="2">
    <location>
        <begin position="409"/>
        <end position="430"/>
    </location>
</feature>
<dbReference type="EMBL" id="MSRR01000027">
    <property type="protein sequence ID" value="OMG33266.1"/>
    <property type="molecule type" value="Genomic_DNA"/>
</dbReference>
<feature type="region of interest" description="Disordered" evidence="1">
    <location>
        <begin position="1"/>
        <end position="41"/>
    </location>
</feature>
<feature type="region of interest" description="Disordered" evidence="1">
    <location>
        <begin position="441"/>
        <end position="465"/>
    </location>
</feature>
<evidence type="ECO:0000256" key="1">
    <source>
        <dbReference type="SAM" id="MobiDB-lite"/>
    </source>
</evidence>
<dbReference type="AlphaFoldDB" id="A0A854EDE8"/>
<evidence type="ECO:0000313" key="4">
    <source>
        <dbReference type="Proteomes" id="UP000187035"/>
    </source>
</evidence>
<feature type="transmembrane region" description="Helical" evidence="2">
    <location>
        <begin position="274"/>
        <end position="291"/>
    </location>
</feature>
<name>A0A854EDE8_ACTNA</name>
<dbReference type="GeneID" id="64255458"/>
<keyword evidence="2" id="KW-0472">Membrane</keyword>
<sequence length="465" mass="48164">MSLSIGSPGTGPGPRPGSSPGPGRSRGLGGRPAKKTSRRTTQVRRNALVMAWLLTAAVLAGLTIVGPLVSWGTWLPLHALLLGGIGSAITIWSAHFADTLLHRPALGGAALLDARLYAHSLGTAVVLTGITMGHQVLALIGAGIVMAQAIAGVVAITVQYRRAIAPRLASLAVHYAVALVLLATGALLGFLISWSNARGRSGLADIFYLAHTTTMLLGFVGTTVLGTLTVLWPTMLRTPMEPMAPRWTTRGLPYLVGGTALVASSGLWPPLAGLGTLVYLGGACGVLVPAYRTARRVPPTSFATASATASVFWFVGCVAVLGTRMALADDAAAARDVVHALRLPLAAGFALQILVAALSYLAPVMLGGGPAATRATNTIMDRHAAYRVTAANACLLLAITPTMPWQVRLVAGALAALVTSYLLVGMILCLRELSRRKRTLRTPAGAAPTLDPAGRQPAQPRRGTR</sequence>
<feature type="transmembrane region" description="Helical" evidence="2">
    <location>
        <begin position="206"/>
        <end position="231"/>
    </location>
</feature>
<gene>
    <name evidence="3" type="ORF">BKH33_11300</name>
</gene>
<reference evidence="3 4" key="1">
    <citation type="submission" date="2016-12" db="EMBL/GenBank/DDBJ databases">
        <title>Genomic comparison of strains in the 'Actinomyces naeslundii' group.</title>
        <authorList>
            <person name="Mughal S.R."/>
            <person name="Do T."/>
            <person name="Gilbert S.C."/>
            <person name="Witherden E.A."/>
            <person name="Didelot X."/>
            <person name="Beighton D."/>
        </authorList>
    </citation>
    <scope>NUCLEOTIDE SEQUENCE [LARGE SCALE GENOMIC DNA]</scope>
    <source>
        <strain evidence="3 4">NCTC 10301</strain>
    </source>
</reference>
<feature type="transmembrane region" description="Helical" evidence="2">
    <location>
        <begin position="47"/>
        <end position="69"/>
    </location>
</feature>
<protein>
    <recommendedName>
        <fullName evidence="5">Copper oxidase</fullName>
    </recommendedName>
</protein>
<dbReference type="RefSeq" id="WP_043539963.1">
    <property type="nucleotide sequence ID" value="NZ_CP066049.1"/>
</dbReference>
<feature type="transmembrane region" description="Helical" evidence="2">
    <location>
        <begin position="172"/>
        <end position="194"/>
    </location>
</feature>
<evidence type="ECO:0008006" key="5">
    <source>
        <dbReference type="Google" id="ProtNLM"/>
    </source>
</evidence>
<dbReference type="Proteomes" id="UP000187035">
    <property type="component" value="Unassembled WGS sequence"/>
</dbReference>
<evidence type="ECO:0000313" key="3">
    <source>
        <dbReference type="EMBL" id="OMG33266.1"/>
    </source>
</evidence>
<evidence type="ECO:0000256" key="2">
    <source>
        <dbReference type="SAM" id="Phobius"/>
    </source>
</evidence>
<feature type="transmembrane region" description="Helical" evidence="2">
    <location>
        <begin position="136"/>
        <end position="160"/>
    </location>
</feature>
<feature type="compositionally biased region" description="Basic residues" evidence="1">
    <location>
        <begin position="32"/>
        <end position="41"/>
    </location>
</feature>
<comment type="caution">
    <text evidence="3">The sequence shown here is derived from an EMBL/GenBank/DDBJ whole genome shotgun (WGS) entry which is preliminary data.</text>
</comment>
<feature type="transmembrane region" description="Helical" evidence="2">
    <location>
        <begin position="75"/>
        <end position="97"/>
    </location>
</feature>
<organism evidence="3 4">
    <name type="scientific">Actinomyces naeslundii</name>
    <dbReference type="NCBI Taxonomy" id="1655"/>
    <lineage>
        <taxon>Bacteria</taxon>
        <taxon>Bacillati</taxon>
        <taxon>Actinomycetota</taxon>
        <taxon>Actinomycetes</taxon>
        <taxon>Actinomycetales</taxon>
        <taxon>Actinomycetaceae</taxon>
        <taxon>Actinomyces</taxon>
    </lineage>
</organism>
<feature type="transmembrane region" description="Helical" evidence="2">
    <location>
        <begin position="303"/>
        <end position="323"/>
    </location>
</feature>
<accession>A0A854EDE8</accession>
<keyword evidence="2" id="KW-1133">Transmembrane helix</keyword>
<proteinExistence type="predicted"/>